<dbReference type="PANTHER" id="PTHR33908">
    <property type="entry name" value="MANNOSYLTRANSFERASE YKCB-RELATED"/>
    <property type="match status" value="1"/>
</dbReference>
<keyword evidence="4 10" id="KW-0808">Transferase</keyword>
<dbReference type="GO" id="GO:0009103">
    <property type="term" value="P:lipopolysaccharide biosynthetic process"/>
    <property type="evidence" value="ECO:0007669"/>
    <property type="project" value="UniProtKB-ARBA"/>
</dbReference>
<evidence type="ECO:0000256" key="6">
    <source>
        <dbReference type="ARBA" id="ARBA00022989"/>
    </source>
</evidence>
<keyword evidence="5 8" id="KW-0812">Transmembrane</keyword>
<evidence type="ECO:0000256" key="4">
    <source>
        <dbReference type="ARBA" id="ARBA00022679"/>
    </source>
</evidence>
<feature type="transmembrane region" description="Helical" evidence="8">
    <location>
        <begin position="240"/>
        <end position="259"/>
    </location>
</feature>
<keyword evidence="7 8" id="KW-0472">Membrane</keyword>
<organism evidence="10 11">
    <name type="scientific">Candidatus Sulfotelmatobacter kueseliae</name>
    <dbReference type="NCBI Taxonomy" id="2042962"/>
    <lineage>
        <taxon>Bacteria</taxon>
        <taxon>Pseudomonadati</taxon>
        <taxon>Acidobacteriota</taxon>
        <taxon>Terriglobia</taxon>
        <taxon>Terriglobales</taxon>
        <taxon>Candidatus Korobacteraceae</taxon>
        <taxon>Candidatus Sulfotelmatobacter</taxon>
    </lineage>
</organism>
<keyword evidence="3" id="KW-0328">Glycosyltransferase</keyword>
<feature type="transmembrane region" description="Helical" evidence="8">
    <location>
        <begin position="388"/>
        <end position="406"/>
    </location>
</feature>
<gene>
    <name evidence="10" type="ORF">SBA1_1240017</name>
</gene>
<evidence type="ECO:0000256" key="3">
    <source>
        <dbReference type="ARBA" id="ARBA00022676"/>
    </source>
</evidence>
<evidence type="ECO:0000256" key="7">
    <source>
        <dbReference type="ARBA" id="ARBA00023136"/>
    </source>
</evidence>
<evidence type="ECO:0000313" key="10">
    <source>
        <dbReference type="EMBL" id="SPF34346.1"/>
    </source>
</evidence>
<evidence type="ECO:0000256" key="2">
    <source>
        <dbReference type="ARBA" id="ARBA00022475"/>
    </source>
</evidence>
<comment type="subcellular location">
    <subcellularLocation>
        <location evidence="1">Cell membrane</location>
        <topology evidence="1">Multi-pass membrane protein</topology>
    </subcellularLocation>
</comment>
<evidence type="ECO:0000313" key="11">
    <source>
        <dbReference type="Proteomes" id="UP000238701"/>
    </source>
</evidence>
<name>A0A2U3K3X4_9BACT</name>
<accession>A0A2U3K3X4</accession>
<protein>
    <submittedName>
        <fullName evidence="10">Glycosyl transferase, family 2</fullName>
    </submittedName>
</protein>
<dbReference type="Proteomes" id="UP000238701">
    <property type="component" value="Unassembled WGS sequence"/>
</dbReference>
<evidence type="ECO:0000256" key="8">
    <source>
        <dbReference type="SAM" id="Phobius"/>
    </source>
</evidence>
<feature type="transmembrane region" description="Helical" evidence="8">
    <location>
        <begin position="115"/>
        <end position="136"/>
    </location>
</feature>
<evidence type="ECO:0000256" key="5">
    <source>
        <dbReference type="ARBA" id="ARBA00022692"/>
    </source>
</evidence>
<evidence type="ECO:0000256" key="1">
    <source>
        <dbReference type="ARBA" id="ARBA00004651"/>
    </source>
</evidence>
<dbReference type="AlphaFoldDB" id="A0A2U3K3X4"/>
<feature type="transmembrane region" description="Helical" evidence="8">
    <location>
        <begin position="200"/>
        <end position="225"/>
    </location>
</feature>
<dbReference type="InterPro" id="IPR050297">
    <property type="entry name" value="LipidA_mod_glycosyltrf_83"/>
</dbReference>
<feature type="domain" description="Glycosyltransferase RgtA/B/C/D-like" evidence="9">
    <location>
        <begin position="92"/>
        <end position="255"/>
    </location>
</feature>
<keyword evidence="6 8" id="KW-1133">Transmembrane helix</keyword>
<dbReference type="GO" id="GO:0005886">
    <property type="term" value="C:plasma membrane"/>
    <property type="evidence" value="ECO:0007669"/>
    <property type="project" value="UniProtKB-SubCell"/>
</dbReference>
<dbReference type="EMBL" id="OMOD01000029">
    <property type="protein sequence ID" value="SPF34346.1"/>
    <property type="molecule type" value="Genomic_DNA"/>
</dbReference>
<dbReference type="PANTHER" id="PTHR33908:SF11">
    <property type="entry name" value="MEMBRANE PROTEIN"/>
    <property type="match status" value="1"/>
</dbReference>
<keyword evidence="2" id="KW-1003">Cell membrane</keyword>
<dbReference type="GO" id="GO:0016763">
    <property type="term" value="F:pentosyltransferase activity"/>
    <property type="evidence" value="ECO:0007669"/>
    <property type="project" value="TreeGrafter"/>
</dbReference>
<dbReference type="Pfam" id="PF13231">
    <property type="entry name" value="PMT_2"/>
    <property type="match status" value="1"/>
</dbReference>
<reference evidence="11" key="1">
    <citation type="submission" date="2018-02" db="EMBL/GenBank/DDBJ databases">
        <authorList>
            <person name="Hausmann B."/>
        </authorList>
    </citation>
    <scope>NUCLEOTIDE SEQUENCE [LARGE SCALE GENOMIC DNA]</scope>
    <source>
        <strain evidence="11">Peat soil MAG SbA1</strain>
    </source>
</reference>
<evidence type="ECO:0000259" key="9">
    <source>
        <dbReference type="Pfam" id="PF13231"/>
    </source>
</evidence>
<dbReference type="InterPro" id="IPR038731">
    <property type="entry name" value="RgtA/B/C-like"/>
</dbReference>
<feature type="transmembrane region" description="Helical" evidence="8">
    <location>
        <begin position="27"/>
        <end position="45"/>
    </location>
</feature>
<sequence length="442" mass="50186">MELNSAAAGRTGRGGRLADVWARIRTSFFWIITVALLLRVGWIILGHTYRFKNTDDNFGFGWEMGRIAASLASGHGFSNPFGPSTGPTAWEAPLYPYLTAGVFLTFGIYSKVSAFLLLTLNSVFSALTCIPIFWIARRIFSERVAVGSAWAWALLPNVMFWCTRWVWETSLSGLLLTTVFWLALTLEDRDGWLPWFEFGLLWGIAALNSPTLLSFLPAAGLWAWYRRAQSDKKSGGKRSLAGVVLASIVFFACITPWLVRNYRTFGQFIFIRDDFGAELRLGDGPGANGTWMEYLHPTQDVYALRQYQAMGELAYIAVRKRQALDYIRADYWRFASLCGKRFFYFWAGSPKATQPWWLNPAKNSLYLTSSVLAFWGLFRALRLRKPGAWLLFWLILLYPAIYYAVFPAPRYRVPIEPEMAILCVFLLTEAGEKATAEGVSRR</sequence>
<proteinExistence type="predicted"/>